<proteinExistence type="predicted"/>
<dbReference type="Proteomes" id="UP001152622">
    <property type="component" value="Unassembled WGS sequence"/>
</dbReference>
<sequence length="109" mass="11900">MTPFLNQNRGGGLSASVSAVSQTRGGRFLIQFIMCPAPRTPPCTPPKPPDHQHQCVTLLVRHTPLLRRALPPFNISGSRNRPGHRASAPQTARFPPRSCQRSTAFFSTG</sequence>
<dbReference type="AlphaFoldDB" id="A0A9Q1E507"/>
<organism evidence="2 3">
    <name type="scientific">Synaphobranchus kaupii</name>
    <name type="common">Kaup's arrowtooth eel</name>
    <dbReference type="NCBI Taxonomy" id="118154"/>
    <lineage>
        <taxon>Eukaryota</taxon>
        <taxon>Metazoa</taxon>
        <taxon>Chordata</taxon>
        <taxon>Craniata</taxon>
        <taxon>Vertebrata</taxon>
        <taxon>Euteleostomi</taxon>
        <taxon>Actinopterygii</taxon>
        <taxon>Neopterygii</taxon>
        <taxon>Teleostei</taxon>
        <taxon>Anguilliformes</taxon>
        <taxon>Synaphobranchidae</taxon>
        <taxon>Synaphobranchus</taxon>
    </lineage>
</organism>
<reference evidence="2" key="1">
    <citation type="journal article" date="2023" name="Science">
        <title>Genome structures resolve the early diversification of teleost fishes.</title>
        <authorList>
            <person name="Parey E."/>
            <person name="Louis A."/>
            <person name="Montfort J."/>
            <person name="Bouchez O."/>
            <person name="Roques C."/>
            <person name="Iampietro C."/>
            <person name="Lluch J."/>
            <person name="Castinel A."/>
            <person name="Donnadieu C."/>
            <person name="Desvignes T."/>
            <person name="Floi Bucao C."/>
            <person name="Jouanno E."/>
            <person name="Wen M."/>
            <person name="Mejri S."/>
            <person name="Dirks R."/>
            <person name="Jansen H."/>
            <person name="Henkel C."/>
            <person name="Chen W.J."/>
            <person name="Zahm M."/>
            <person name="Cabau C."/>
            <person name="Klopp C."/>
            <person name="Thompson A.W."/>
            <person name="Robinson-Rechavi M."/>
            <person name="Braasch I."/>
            <person name="Lecointre G."/>
            <person name="Bobe J."/>
            <person name="Postlethwait J.H."/>
            <person name="Berthelot C."/>
            <person name="Roest Crollius H."/>
            <person name="Guiguen Y."/>
        </authorList>
    </citation>
    <scope>NUCLEOTIDE SEQUENCE</scope>
    <source>
        <strain evidence="2">WJC10195</strain>
    </source>
</reference>
<comment type="caution">
    <text evidence="2">The sequence shown here is derived from an EMBL/GenBank/DDBJ whole genome shotgun (WGS) entry which is preliminary data.</text>
</comment>
<keyword evidence="3" id="KW-1185">Reference proteome</keyword>
<name>A0A9Q1E507_SYNKA</name>
<evidence type="ECO:0000313" key="2">
    <source>
        <dbReference type="EMBL" id="KAJ8332170.1"/>
    </source>
</evidence>
<accession>A0A9Q1E507</accession>
<evidence type="ECO:0000256" key="1">
    <source>
        <dbReference type="SAM" id="MobiDB-lite"/>
    </source>
</evidence>
<feature type="region of interest" description="Disordered" evidence="1">
    <location>
        <begin position="72"/>
        <end position="109"/>
    </location>
</feature>
<dbReference type="EMBL" id="JAINUF010000034">
    <property type="protein sequence ID" value="KAJ8332170.1"/>
    <property type="molecule type" value="Genomic_DNA"/>
</dbReference>
<evidence type="ECO:0000313" key="3">
    <source>
        <dbReference type="Proteomes" id="UP001152622"/>
    </source>
</evidence>
<feature type="compositionally biased region" description="Polar residues" evidence="1">
    <location>
        <begin position="99"/>
        <end position="109"/>
    </location>
</feature>
<gene>
    <name evidence="2" type="ORF">SKAU_G00428500</name>
</gene>
<protein>
    <submittedName>
        <fullName evidence="2">Uncharacterized protein</fullName>
    </submittedName>
</protein>